<sequence length="274" mass="27293">MATGSSAAGHGAAREAPAAPAWGAPGRAIAALAAASGPPRPRWADYSSDDEGSCADWGEGGEALGAPRVPRGSVGGSSASTEAVDDEGGESEQGGQPGRGTPAGGCALAEAVPLVNLVLRNLPSRAGSEAIVGALGDFGYGGRFEYFYIPCKPRDGMNRGYAFAGFEDDAHQAGLFRAAVHGRRLPGRNSSKALSVDVADSHIGGSQNKKAPRGEAEPRTLPRGGADAVGSDPGEPGRHPALGGAVGGARARAVARPRRAGSGRPPRSSCAGGP</sequence>
<dbReference type="EMBL" id="CAUYUJ010006792">
    <property type="protein sequence ID" value="CAK0818704.1"/>
    <property type="molecule type" value="Genomic_DNA"/>
</dbReference>
<reference evidence="4" key="1">
    <citation type="submission" date="2023-10" db="EMBL/GenBank/DDBJ databases">
        <authorList>
            <person name="Chen Y."/>
            <person name="Shah S."/>
            <person name="Dougan E. K."/>
            <person name="Thang M."/>
            <person name="Chan C."/>
        </authorList>
    </citation>
    <scope>NUCLEOTIDE SEQUENCE [LARGE SCALE GENOMIC DNA]</scope>
</reference>
<dbReference type="InterPro" id="IPR035979">
    <property type="entry name" value="RBD_domain_sf"/>
</dbReference>
<evidence type="ECO:0000259" key="3">
    <source>
        <dbReference type="PROSITE" id="PS50102"/>
    </source>
</evidence>
<evidence type="ECO:0000313" key="5">
    <source>
        <dbReference type="Proteomes" id="UP001189429"/>
    </source>
</evidence>
<keyword evidence="1" id="KW-0694">RNA-binding</keyword>
<proteinExistence type="predicted"/>
<dbReference type="PROSITE" id="PS50102">
    <property type="entry name" value="RRM"/>
    <property type="match status" value="1"/>
</dbReference>
<feature type="region of interest" description="Disordered" evidence="2">
    <location>
        <begin position="186"/>
        <end position="274"/>
    </location>
</feature>
<name>A0ABN9RPF7_9DINO</name>
<dbReference type="Gene3D" id="3.30.70.330">
    <property type="match status" value="1"/>
</dbReference>
<feature type="region of interest" description="Disordered" evidence="2">
    <location>
        <begin position="33"/>
        <end position="104"/>
    </location>
</feature>
<keyword evidence="5" id="KW-1185">Reference proteome</keyword>
<feature type="compositionally biased region" description="Gly residues" evidence="2">
    <location>
        <begin position="91"/>
        <end position="103"/>
    </location>
</feature>
<evidence type="ECO:0000313" key="4">
    <source>
        <dbReference type="EMBL" id="CAK0818704.1"/>
    </source>
</evidence>
<gene>
    <name evidence="4" type="ORF">PCOR1329_LOCUS20874</name>
</gene>
<organism evidence="4 5">
    <name type="scientific">Prorocentrum cordatum</name>
    <dbReference type="NCBI Taxonomy" id="2364126"/>
    <lineage>
        <taxon>Eukaryota</taxon>
        <taxon>Sar</taxon>
        <taxon>Alveolata</taxon>
        <taxon>Dinophyceae</taxon>
        <taxon>Prorocentrales</taxon>
        <taxon>Prorocentraceae</taxon>
        <taxon>Prorocentrum</taxon>
    </lineage>
</organism>
<dbReference type="InterPro" id="IPR012677">
    <property type="entry name" value="Nucleotide-bd_a/b_plait_sf"/>
</dbReference>
<comment type="caution">
    <text evidence="4">The sequence shown here is derived from an EMBL/GenBank/DDBJ whole genome shotgun (WGS) entry which is preliminary data.</text>
</comment>
<dbReference type="InterPro" id="IPR000504">
    <property type="entry name" value="RRM_dom"/>
</dbReference>
<dbReference type="Proteomes" id="UP001189429">
    <property type="component" value="Unassembled WGS sequence"/>
</dbReference>
<evidence type="ECO:0000256" key="2">
    <source>
        <dbReference type="SAM" id="MobiDB-lite"/>
    </source>
</evidence>
<feature type="non-terminal residue" evidence="4">
    <location>
        <position position="274"/>
    </location>
</feature>
<feature type="compositionally biased region" description="Low complexity" evidence="2">
    <location>
        <begin position="262"/>
        <end position="274"/>
    </location>
</feature>
<evidence type="ECO:0000256" key="1">
    <source>
        <dbReference type="PROSITE-ProRule" id="PRU00176"/>
    </source>
</evidence>
<protein>
    <recommendedName>
        <fullName evidence="3">RRM domain-containing protein</fullName>
    </recommendedName>
</protein>
<feature type="region of interest" description="Disordered" evidence="2">
    <location>
        <begin position="1"/>
        <end position="20"/>
    </location>
</feature>
<feature type="domain" description="RRM" evidence="3">
    <location>
        <begin position="115"/>
        <end position="201"/>
    </location>
</feature>
<dbReference type="SUPFAM" id="SSF54928">
    <property type="entry name" value="RNA-binding domain, RBD"/>
    <property type="match status" value="1"/>
</dbReference>
<accession>A0ABN9RPF7</accession>